<dbReference type="EMBL" id="JAVHJO010000010">
    <property type="protein sequence ID" value="KAK6535693.1"/>
    <property type="molecule type" value="Genomic_DNA"/>
</dbReference>
<evidence type="ECO:0000256" key="1">
    <source>
        <dbReference type="ARBA" id="ARBA00038376"/>
    </source>
</evidence>
<feature type="domain" description="NAD(P)-binding" evidence="2">
    <location>
        <begin position="12"/>
        <end position="207"/>
    </location>
</feature>
<protein>
    <recommendedName>
        <fullName evidence="2">NAD(P)-binding domain-containing protein</fullName>
    </recommendedName>
</protein>
<reference evidence="3 4" key="1">
    <citation type="submission" date="2019-10" db="EMBL/GenBank/DDBJ databases">
        <authorList>
            <person name="Palmer J.M."/>
        </authorList>
    </citation>
    <scope>NUCLEOTIDE SEQUENCE [LARGE SCALE GENOMIC DNA]</scope>
    <source>
        <strain evidence="3 4">TWF694</strain>
    </source>
</reference>
<sequence length="267" mass="28664">MSQTIKTVAFFGATGGCAVVTLESALVAGFQCSVLVRSGDKLKGLLAETTPTTNLRIVEGDGMDPESVRSVLVDPTTNAVVDGIVYGLGYRPNGNNPLTWKFLTPTLCEDTTKLIVKTLEELKPAVPPFATWISTTGTDHSGDVPTLFVPFYHYSLGVPHADKAKMEQVLYAAKEKGVIRDYLIVRPSLLTDGEATHGSVKVGFEGSKKKELQGDLTLEKGGCGWKSVEGLAVGYIVSRKDIGAFVFEEGIVNSGEKFKGKVVRVTY</sequence>
<dbReference type="InterPro" id="IPR051606">
    <property type="entry name" value="Polyketide_Oxido-like"/>
</dbReference>
<dbReference type="GO" id="GO:0004074">
    <property type="term" value="F:biliverdin reductase [NAD(P)H] activity"/>
    <property type="evidence" value="ECO:0007669"/>
    <property type="project" value="TreeGrafter"/>
</dbReference>
<dbReference type="Proteomes" id="UP001365542">
    <property type="component" value="Unassembled WGS sequence"/>
</dbReference>
<name>A0AAV9X620_9PEZI</name>
<dbReference type="AlphaFoldDB" id="A0AAV9X620"/>
<dbReference type="Pfam" id="PF13460">
    <property type="entry name" value="NAD_binding_10"/>
    <property type="match status" value="1"/>
</dbReference>
<dbReference type="InterPro" id="IPR036291">
    <property type="entry name" value="NAD(P)-bd_dom_sf"/>
</dbReference>
<dbReference type="GO" id="GO:0042602">
    <property type="term" value="F:riboflavin reductase (NADPH) activity"/>
    <property type="evidence" value="ECO:0007669"/>
    <property type="project" value="TreeGrafter"/>
</dbReference>
<proteinExistence type="inferred from homology"/>
<gene>
    <name evidence="3" type="ORF">TWF694_002143</name>
</gene>
<dbReference type="PANTHER" id="PTHR43355">
    <property type="entry name" value="FLAVIN REDUCTASE (NADPH)"/>
    <property type="match status" value="1"/>
</dbReference>
<comment type="caution">
    <text evidence="3">The sequence shown here is derived from an EMBL/GenBank/DDBJ whole genome shotgun (WGS) entry which is preliminary data.</text>
</comment>
<keyword evidence="4" id="KW-1185">Reference proteome</keyword>
<dbReference type="PANTHER" id="PTHR43355:SF2">
    <property type="entry name" value="FLAVIN REDUCTASE (NADPH)"/>
    <property type="match status" value="1"/>
</dbReference>
<evidence type="ECO:0000259" key="2">
    <source>
        <dbReference type="Pfam" id="PF13460"/>
    </source>
</evidence>
<organism evidence="3 4">
    <name type="scientific">Orbilia ellipsospora</name>
    <dbReference type="NCBI Taxonomy" id="2528407"/>
    <lineage>
        <taxon>Eukaryota</taxon>
        <taxon>Fungi</taxon>
        <taxon>Dikarya</taxon>
        <taxon>Ascomycota</taxon>
        <taxon>Pezizomycotina</taxon>
        <taxon>Orbiliomycetes</taxon>
        <taxon>Orbiliales</taxon>
        <taxon>Orbiliaceae</taxon>
        <taxon>Orbilia</taxon>
    </lineage>
</organism>
<dbReference type="Gene3D" id="3.40.50.720">
    <property type="entry name" value="NAD(P)-binding Rossmann-like Domain"/>
    <property type="match status" value="1"/>
</dbReference>
<comment type="similarity">
    <text evidence="1">Belongs to the avfA family.</text>
</comment>
<dbReference type="InterPro" id="IPR016040">
    <property type="entry name" value="NAD(P)-bd_dom"/>
</dbReference>
<dbReference type="PROSITE" id="PS51257">
    <property type="entry name" value="PROKAR_LIPOPROTEIN"/>
    <property type="match status" value="1"/>
</dbReference>
<evidence type="ECO:0000313" key="4">
    <source>
        <dbReference type="Proteomes" id="UP001365542"/>
    </source>
</evidence>
<accession>A0AAV9X620</accession>
<evidence type="ECO:0000313" key="3">
    <source>
        <dbReference type="EMBL" id="KAK6535693.1"/>
    </source>
</evidence>
<dbReference type="SUPFAM" id="SSF51735">
    <property type="entry name" value="NAD(P)-binding Rossmann-fold domains"/>
    <property type="match status" value="1"/>
</dbReference>